<dbReference type="PROSITE" id="PS50234">
    <property type="entry name" value="VWFA"/>
    <property type="match status" value="1"/>
</dbReference>
<dbReference type="OrthoDB" id="9808778at2"/>
<gene>
    <name evidence="4" type="ORF">E4099_27000</name>
</gene>
<feature type="compositionally biased region" description="Low complexity" evidence="2">
    <location>
        <begin position="371"/>
        <end position="389"/>
    </location>
</feature>
<feature type="region of interest" description="Disordered" evidence="2">
    <location>
        <begin position="253"/>
        <end position="275"/>
    </location>
</feature>
<reference evidence="4 5" key="1">
    <citation type="submission" date="2019-03" db="EMBL/GenBank/DDBJ databases">
        <authorList>
            <person name="Gonzalez-Pimentel J.L."/>
        </authorList>
    </citation>
    <scope>NUCLEOTIDE SEQUENCE [LARGE SCALE GENOMIC DNA]</scope>
    <source>
        <strain evidence="4 5">JCM 31289</strain>
    </source>
</reference>
<dbReference type="CDD" id="cd00198">
    <property type="entry name" value="vWFA"/>
    <property type="match status" value="1"/>
</dbReference>
<protein>
    <submittedName>
        <fullName evidence="4">VWA domain-containing protein</fullName>
    </submittedName>
</protein>
<dbReference type="Pfam" id="PF00092">
    <property type="entry name" value="VWA"/>
    <property type="match status" value="1"/>
</dbReference>
<dbReference type="PANTHER" id="PTHR47763:SF1">
    <property type="entry name" value="DUF659 DOMAIN-CONTAINING PROTEIN"/>
    <property type="match status" value="1"/>
</dbReference>
<feature type="compositionally biased region" description="Basic and acidic residues" evidence="2">
    <location>
        <begin position="261"/>
        <end position="273"/>
    </location>
</feature>
<feature type="compositionally biased region" description="Gly residues" evidence="2">
    <location>
        <begin position="554"/>
        <end position="647"/>
    </location>
</feature>
<feature type="region of interest" description="Disordered" evidence="2">
    <location>
        <begin position="554"/>
        <end position="654"/>
    </location>
</feature>
<dbReference type="InterPro" id="IPR036465">
    <property type="entry name" value="vWFA_dom_sf"/>
</dbReference>
<organism evidence="4 5">
    <name type="scientific">Streptomyces palmae</name>
    <dbReference type="NCBI Taxonomy" id="1701085"/>
    <lineage>
        <taxon>Bacteria</taxon>
        <taxon>Bacillati</taxon>
        <taxon>Actinomycetota</taxon>
        <taxon>Actinomycetes</taxon>
        <taxon>Kitasatosporales</taxon>
        <taxon>Streptomycetaceae</taxon>
        <taxon>Streptomyces</taxon>
    </lineage>
</organism>
<feature type="region of interest" description="Disordered" evidence="2">
    <location>
        <begin position="474"/>
        <end position="515"/>
    </location>
</feature>
<feature type="domain" description="VWFA" evidence="3">
    <location>
        <begin position="99"/>
        <end position="303"/>
    </location>
</feature>
<evidence type="ECO:0000256" key="2">
    <source>
        <dbReference type="SAM" id="MobiDB-lite"/>
    </source>
</evidence>
<dbReference type="AlphaFoldDB" id="A0A4Z0G9N2"/>
<dbReference type="InterPro" id="IPR003410">
    <property type="entry name" value="HYR_dom"/>
</dbReference>
<accession>A0A4Z0G9N2</accession>
<dbReference type="GO" id="GO:0004674">
    <property type="term" value="F:protein serine/threonine kinase activity"/>
    <property type="evidence" value="ECO:0007669"/>
    <property type="project" value="TreeGrafter"/>
</dbReference>
<keyword evidence="1" id="KW-0677">Repeat</keyword>
<dbReference type="SUPFAM" id="SSF53300">
    <property type="entry name" value="vWA-like"/>
    <property type="match status" value="1"/>
</dbReference>
<proteinExistence type="predicted"/>
<dbReference type="EMBL" id="SRID01000374">
    <property type="protein sequence ID" value="TGA92965.1"/>
    <property type="molecule type" value="Genomic_DNA"/>
</dbReference>
<feature type="compositionally biased region" description="Low complexity" evidence="2">
    <location>
        <begin position="480"/>
        <end position="515"/>
    </location>
</feature>
<keyword evidence="5" id="KW-1185">Reference proteome</keyword>
<evidence type="ECO:0000313" key="5">
    <source>
        <dbReference type="Proteomes" id="UP000297948"/>
    </source>
</evidence>
<dbReference type="SMART" id="SM00327">
    <property type="entry name" value="VWA"/>
    <property type="match status" value="1"/>
</dbReference>
<dbReference type="InterPro" id="IPR052969">
    <property type="entry name" value="Thr-specific_kinase-like"/>
</dbReference>
<feature type="region of interest" description="Disordered" evidence="2">
    <location>
        <begin position="853"/>
        <end position="873"/>
    </location>
</feature>
<feature type="region of interest" description="Disordered" evidence="2">
    <location>
        <begin position="371"/>
        <end position="405"/>
    </location>
</feature>
<feature type="compositionally biased region" description="Pro residues" evidence="2">
    <location>
        <begin position="745"/>
        <end position="763"/>
    </location>
</feature>
<evidence type="ECO:0000259" key="3">
    <source>
        <dbReference type="PROSITE" id="PS50234"/>
    </source>
</evidence>
<evidence type="ECO:0000256" key="1">
    <source>
        <dbReference type="ARBA" id="ARBA00022737"/>
    </source>
</evidence>
<feature type="compositionally biased region" description="Gly residues" evidence="2">
    <location>
        <begin position="390"/>
        <end position="400"/>
    </location>
</feature>
<comment type="caution">
    <text evidence="4">The sequence shown here is derived from an EMBL/GenBank/DDBJ whole genome shotgun (WGS) entry which is preliminary data.</text>
</comment>
<dbReference type="Proteomes" id="UP000297948">
    <property type="component" value="Unassembled WGS sequence"/>
</dbReference>
<dbReference type="PANTHER" id="PTHR47763">
    <property type="entry name" value="ALPHA-PROTEIN KINASE VWKA"/>
    <property type="match status" value="1"/>
</dbReference>
<evidence type="ECO:0000313" key="4">
    <source>
        <dbReference type="EMBL" id="TGA92965.1"/>
    </source>
</evidence>
<dbReference type="InterPro" id="IPR002035">
    <property type="entry name" value="VWF_A"/>
</dbReference>
<feature type="compositionally biased region" description="Basic and acidic residues" evidence="2">
    <location>
        <begin position="864"/>
        <end position="873"/>
    </location>
</feature>
<name>A0A4Z0G9N2_9ACTN</name>
<dbReference type="GO" id="GO:0005737">
    <property type="term" value="C:cytoplasm"/>
    <property type="evidence" value="ECO:0007669"/>
    <property type="project" value="TreeGrafter"/>
</dbReference>
<dbReference type="Pfam" id="PF02494">
    <property type="entry name" value="HYR"/>
    <property type="match status" value="1"/>
</dbReference>
<feature type="region of interest" description="Disordered" evidence="2">
    <location>
        <begin position="741"/>
        <end position="766"/>
    </location>
</feature>
<dbReference type="Gene3D" id="3.40.50.410">
    <property type="entry name" value="von Willebrand factor, type A domain"/>
    <property type="match status" value="1"/>
</dbReference>
<sequence>MECSVPGVQRFRSRGSRSGGIWRRRWWTRARATAAFRLGGLTAALILVVSVVPGTAAPNRPPDPEPTVTPARVVDALDPGSSLTVNKQVRTPAVPPRPDVVLLVDGTGSMSDTIDNLRLKLKDITDAVTREQSDARFAVATYGDAEDGENAYQVLQGLTDDMAAVKRGVDKLTATMGNFSPAEDWINALWQVATDGEGGTGFREGASPVVVLVGDASSHDPSMGHTRTEATNALQHAGARVIAVDIDTYIGDGLNGNGDNGHSDPGEETHEPDQATNVARDTEGTLFEGIDPSKVADTIVEGLTNLPTTVTYQTLNCSPFLTVTLDPPSRKVTSGQTAGFQETITAAPNAPQGTDLDCTVQFLLNGKVPGGTPTTLLDDDGTAGSYDPSAGGGSADGGSGRSSAGAVAGAIGGVDGGRNGGLIAGGVGGATTGSDGCTGGTIVGAAGAGIGGVNGGRGTGAVAGLLGGAVSGPSGGCDQTGGTSSGSSGSSASGASSGSSSGSSTSGGSSGTASSGGQIAGLIGGLIGGADGGQTAGLIGGLIGGGKGGATNGIGGGNGGPGGSPGGPGGGPAGPGGSPGGPGGSPGGPGGDPGGSPGGPGGDPGGSPGGPGGDPGGSPGGQPGGDSQGPGDPGTPGGDSQGPGGGGGDDEPVPAYQERITISVNDMEAPVVVVDDRTVVATGKDGAKIEFVSGAEDAVDGQLPVSCEPASGSLFPVGTTIVTCTATDSAGNTGKDTAIFKVLPKPAPPEPPEPPEPPKPPIPDEADIAVDVTLNPAHNYTGRQSVARFTLTNAGPKTAKDVVLSTSWPQSEDPGKRELSTISMCSSANPCTLRPGDRINILQGGIYHQPVSGDVKATVTGSPRDPERADNKDSAHLRVVQPKLTLTPEVGPPGSVPLARGKDFPPGAVVTLTWHPGITAARSTVRVAPDGTFDAQVLVLRKDRLGPRTLRAEVSGLDPMEKPFLVVQRHLEPPDFAGRS</sequence>